<reference evidence="8 9" key="1">
    <citation type="journal article" date="2013" name="Genome Announc.">
        <title>Draft Genome Sequence of the Cellulolytic, Mesophilic, Anaerobic Bacterium Clostridium termitidis Strain CT1112 (DSM 5398).</title>
        <authorList>
            <person name="Lal S."/>
            <person name="Ramachandran U."/>
            <person name="Zhang X."/>
            <person name="Munir R."/>
            <person name="Sparling R."/>
            <person name="Levin D.B."/>
        </authorList>
    </citation>
    <scope>NUCLEOTIDE SEQUENCE [LARGE SCALE GENOMIC DNA]</scope>
    <source>
        <strain evidence="8 9">CT1112</strain>
    </source>
</reference>
<dbReference type="Proteomes" id="UP000014155">
    <property type="component" value="Unassembled WGS sequence"/>
</dbReference>
<comment type="caution">
    <text evidence="8">The sequence shown here is derived from an EMBL/GenBank/DDBJ whole genome shotgun (WGS) entry which is preliminary data.</text>
</comment>
<evidence type="ECO:0000256" key="4">
    <source>
        <dbReference type="ARBA" id="ARBA00023277"/>
    </source>
</evidence>
<evidence type="ECO:0000256" key="3">
    <source>
        <dbReference type="ARBA" id="ARBA00023239"/>
    </source>
</evidence>
<dbReference type="InterPro" id="IPR002220">
    <property type="entry name" value="DapA-like"/>
</dbReference>
<feature type="binding site" evidence="7">
    <location>
        <position position="211"/>
    </location>
    <ligand>
        <name>pyruvate</name>
        <dbReference type="ChEBI" id="CHEBI:15361"/>
    </ligand>
</feature>
<dbReference type="Pfam" id="PF00701">
    <property type="entry name" value="DHDPS"/>
    <property type="match status" value="1"/>
</dbReference>
<evidence type="ECO:0000256" key="7">
    <source>
        <dbReference type="PIRSR" id="PIRSR001365-2"/>
    </source>
</evidence>
<name>S0FFH0_RUMCE</name>
<dbReference type="SUPFAM" id="SSF51569">
    <property type="entry name" value="Aldolase"/>
    <property type="match status" value="1"/>
</dbReference>
<dbReference type="AlphaFoldDB" id="S0FFH0"/>
<evidence type="ECO:0000256" key="6">
    <source>
        <dbReference type="PIRSR" id="PIRSR001365-1"/>
    </source>
</evidence>
<sequence length="307" mass="34489">MSKLITGVLPALITPMDEHGNILVDSAKPLIDWYAKEKADGLYMLGWTGEGMYLSVQQRKTWAEAVLKANNNRMPIFVHVGYNENPDDSVELARHAQEHGAYAVASVGISPRSTLADNVAYFKRISEAAPKTPFYIYWTSNGEMLTGGERVDPEELLEAMKAVPTFKGIKFTDNNFYILERFKKYNPDINILTGADNLVICSDIMGADGNIGALQAITCYDFKVLLEKMKEGNYKEAREIQYRTNEIAEAYSVRNLGTIPGIKIVMERVYNIPAGYCSPTSPYLPKVTDEALIESYLKVYRDNIIKR</sequence>
<dbReference type="InterPro" id="IPR013785">
    <property type="entry name" value="Aldolase_TIM"/>
</dbReference>
<keyword evidence="2" id="KW-0963">Cytoplasm</keyword>
<evidence type="ECO:0000256" key="2">
    <source>
        <dbReference type="ARBA" id="ARBA00022490"/>
    </source>
</evidence>
<evidence type="ECO:0000256" key="5">
    <source>
        <dbReference type="PIRNR" id="PIRNR001365"/>
    </source>
</evidence>
<organism evidence="8 9">
    <name type="scientific">Ruminiclostridium cellobioparum subsp. termitidis CT1112</name>
    <dbReference type="NCBI Taxonomy" id="1195236"/>
    <lineage>
        <taxon>Bacteria</taxon>
        <taxon>Bacillati</taxon>
        <taxon>Bacillota</taxon>
        <taxon>Clostridia</taxon>
        <taxon>Eubacteriales</taxon>
        <taxon>Oscillospiraceae</taxon>
        <taxon>Ruminiclostridium</taxon>
    </lineage>
</organism>
<dbReference type="PANTHER" id="PTHR12128:SF21">
    <property type="entry name" value="N-ACETYLNEURAMINATE LYASE"/>
    <property type="match status" value="1"/>
</dbReference>
<dbReference type="eggNOG" id="COG0329">
    <property type="taxonomic scope" value="Bacteria"/>
</dbReference>
<keyword evidence="9" id="KW-1185">Reference proteome</keyword>
<comment type="subcellular location">
    <subcellularLocation>
        <location evidence="1">Cytoplasm</location>
    </subcellularLocation>
</comment>
<comment type="similarity">
    <text evidence="5">Belongs to the DapA family.</text>
</comment>
<dbReference type="EC" id="4.1.3.3" evidence="8"/>
<evidence type="ECO:0000313" key="8">
    <source>
        <dbReference type="EMBL" id="EMS69665.1"/>
    </source>
</evidence>
<feature type="active site" description="Proton donor/acceptor" evidence="6">
    <location>
        <position position="137"/>
    </location>
</feature>
<dbReference type="GO" id="GO:0005737">
    <property type="term" value="C:cytoplasm"/>
    <property type="evidence" value="ECO:0007669"/>
    <property type="project" value="UniProtKB-SubCell"/>
</dbReference>
<dbReference type="STRING" id="1195236.CTER_4871"/>
<gene>
    <name evidence="8" type="ORF">CTER_4871</name>
</gene>
<feature type="active site" description="Schiff-base intermediate with substrate" evidence="6">
    <location>
        <position position="170"/>
    </location>
</feature>
<dbReference type="GO" id="GO:0008747">
    <property type="term" value="F:N-acetylneuraminate lyase activity"/>
    <property type="evidence" value="ECO:0007669"/>
    <property type="project" value="UniProtKB-EC"/>
</dbReference>
<evidence type="ECO:0000313" key="9">
    <source>
        <dbReference type="Proteomes" id="UP000014155"/>
    </source>
</evidence>
<dbReference type="EMBL" id="AORV01000065">
    <property type="protein sequence ID" value="EMS69665.1"/>
    <property type="molecule type" value="Genomic_DNA"/>
</dbReference>
<evidence type="ECO:0000256" key="1">
    <source>
        <dbReference type="ARBA" id="ARBA00004496"/>
    </source>
</evidence>
<feature type="binding site" evidence="7">
    <location>
        <position position="48"/>
    </location>
    <ligand>
        <name>pyruvate</name>
        <dbReference type="ChEBI" id="CHEBI:15361"/>
    </ligand>
</feature>
<protein>
    <submittedName>
        <fullName evidence="8">Dihydrodipicolinate synthase/N-acetylneuraminate lyase</fullName>
        <ecNumber evidence="8">4.1.3.3</ecNumber>
    </submittedName>
</protein>
<dbReference type="PANTHER" id="PTHR12128">
    <property type="entry name" value="DIHYDRODIPICOLINATE SYNTHASE"/>
    <property type="match status" value="1"/>
</dbReference>
<keyword evidence="4" id="KW-0119">Carbohydrate metabolism</keyword>
<accession>S0FFH0</accession>
<dbReference type="PIRSF" id="PIRSF001365">
    <property type="entry name" value="DHDPS"/>
    <property type="match status" value="1"/>
</dbReference>
<proteinExistence type="inferred from homology"/>
<dbReference type="Gene3D" id="3.20.20.70">
    <property type="entry name" value="Aldolase class I"/>
    <property type="match status" value="1"/>
</dbReference>
<dbReference type="SMART" id="SM01130">
    <property type="entry name" value="DHDPS"/>
    <property type="match status" value="1"/>
</dbReference>
<dbReference type="RefSeq" id="WP_004629940.1">
    <property type="nucleotide sequence ID" value="NZ_AORV01000065.1"/>
</dbReference>
<dbReference type="PATRIC" id="fig|1195236.3.peg.5058"/>
<keyword evidence="3 5" id="KW-0456">Lyase</keyword>